<feature type="binding site" description="axial binding residue" evidence="8">
    <location>
        <position position="105"/>
    </location>
    <ligand>
        <name>chlorophyll a</name>
        <dbReference type="ChEBI" id="CHEBI:58416"/>
        <label>2</label>
    </ligand>
    <ligandPart>
        <name>Mg</name>
        <dbReference type="ChEBI" id="CHEBI:25107"/>
    </ligandPart>
</feature>
<comment type="similarity">
    <text evidence="3">Belongs to the fucoxanthin chlorophyll protein family.</text>
</comment>
<feature type="binding site" evidence="8">
    <location>
        <position position="108"/>
    </location>
    <ligand>
        <name>chlorophyll a</name>
        <dbReference type="ChEBI" id="CHEBI:58416"/>
        <label>1</label>
    </ligand>
</feature>
<dbReference type="EMBL" id="HBNS01037083">
    <property type="protein sequence ID" value="CAE4633937.1"/>
    <property type="molecule type" value="Transcribed_RNA"/>
</dbReference>
<dbReference type="GO" id="GO:0009765">
    <property type="term" value="P:photosynthesis, light harvesting"/>
    <property type="evidence" value="ECO:0007669"/>
    <property type="project" value="InterPro"/>
</dbReference>
<comment type="subcellular location">
    <subcellularLocation>
        <location evidence="2">Plastid</location>
        <location evidence="2">Chloroplast</location>
    </subcellularLocation>
</comment>
<evidence type="ECO:0000256" key="9">
    <source>
        <dbReference type="SAM" id="SignalP"/>
    </source>
</evidence>
<feature type="binding site" evidence="8">
    <location>
        <position position="90"/>
    </location>
    <ligand>
        <name>chlorophyll a</name>
        <dbReference type="ChEBI" id="CHEBI:58416"/>
        <label>1</label>
    </ligand>
</feature>
<keyword evidence="5" id="KW-0602">Photosynthesis</keyword>
<reference evidence="10" key="1">
    <citation type="submission" date="2021-01" db="EMBL/GenBank/DDBJ databases">
        <authorList>
            <person name="Corre E."/>
            <person name="Pelletier E."/>
            <person name="Niang G."/>
            <person name="Scheremetjew M."/>
            <person name="Finn R."/>
            <person name="Kale V."/>
            <person name="Holt S."/>
            <person name="Cochrane G."/>
            <person name="Meng A."/>
            <person name="Brown T."/>
            <person name="Cohen L."/>
        </authorList>
    </citation>
    <scope>NUCLEOTIDE SEQUENCE</scope>
    <source>
        <strain evidence="10">GSO104</strain>
    </source>
</reference>
<keyword evidence="7" id="KW-0437">Light-harvesting polypeptide</keyword>
<dbReference type="Gene3D" id="1.10.3460.10">
    <property type="entry name" value="Chlorophyll a/b binding protein domain"/>
    <property type="match status" value="1"/>
</dbReference>
<keyword evidence="9" id="KW-0732">Signal</keyword>
<protein>
    <recommendedName>
        <fullName evidence="11">Plastid light harvesting protein</fullName>
    </recommendedName>
</protein>
<feature type="binding site" description="axial binding residue" evidence="8">
    <location>
        <position position="110"/>
    </location>
    <ligand>
        <name>chlorophyll b</name>
        <dbReference type="ChEBI" id="CHEBI:61721"/>
        <label>1</label>
    </ligand>
    <ligandPart>
        <name>Mg</name>
        <dbReference type="ChEBI" id="CHEBI:25107"/>
    </ligandPart>
</feature>
<evidence type="ECO:0000256" key="4">
    <source>
        <dbReference type="ARBA" id="ARBA00022528"/>
    </source>
</evidence>
<dbReference type="GO" id="GO:0016020">
    <property type="term" value="C:membrane"/>
    <property type="evidence" value="ECO:0007669"/>
    <property type="project" value="InterPro"/>
</dbReference>
<evidence type="ECO:0000256" key="1">
    <source>
        <dbReference type="ARBA" id="ARBA00004022"/>
    </source>
</evidence>
<feature type="signal peptide" evidence="9">
    <location>
        <begin position="1"/>
        <end position="17"/>
    </location>
</feature>
<dbReference type="AlphaFoldDB" id="A0A6V2K209"/>
<evidence type="ECO:0000256" key="2">
    <source>
        <dbReference type="ARBA" id="ARBA00004229"/>
    </source>
</evidence>
<keyword evidence="4" id="KW-0150">Chloroplast</keyword>
<keyword evidence="8" id="KW-0148">Chlorophyll</keyword>
<dbReference type="GO" id="GO:0009507">
    <property type="term" value="C:chloroplast"/>
    <property type="evidence" value="ECO:0007669"/>
    <property type="project" value="UniProtKB-SubCell"/>
</dbReference>
<evidence type="ECO:0000256" key="8">
    <source>
        <dbReference type="PIRSR" id="PIRSR601344-1"/>
    </source>
</evidence>
<feature type="binding site" evidence="8">
    <location>
        <position position="218"/>
    </location>
    <ligand>
        <name>chlorophyll a</name>
        <dbReference type="ChEBI" id="CHEBI:58416"/>
        <label>1</label>
    </ligand>
</feature>
<keyword evidence="6" id="KW-0934">Plastid</keyword>
<dbReference type="InterPro" id="IPR022796">
    <property type="entry name" value="Chloroa_b-bind"/>
</dbReference>
<evidence type="ECO:0000256" key="5">
    <source>
        <dbReference type="ARBA" id="ARBA00022531"/>
    </source>
</evidence>
<evidence type="ECO:0000256" key="6">
    <source>
        <dbReference type="ARBA" id="ARBA00022640"/>
    </source>
</evidence>
<proteinExistence type="inferred from homology"/>
<feature type="binding site" evidence="8">
    <location>
        <position position="221"/>
    </location>
    <ligand>
        <name>chlorophyll a</name>
        <dbReference type="ChEBI" id="CHEBI:58416"/>
        <label>1</label>
    </ligand>
</feature>
<dbReference type="PANTHER" id="PTHR21649">
    <property type="entry name" value="CHLOROPHYLL A/B BINDING PROTEIN"/>
    <property type="match status" value="1"/>
</dbReference>
<dbReference type="SUPFAM" id="SSF103511">
    <property type="entry name" value="Chlorophyll a-b binding protein"/>
    <property type="match status" value="1"/>
</dbReference>
<keyword evidence="8" id="KW-0157">Chromophore</keyword>
<feature type="binding site" evidence="8">
    <location>
        <position position="84"/>
    </location>
    <ligand>
        <name>chlorophyll a</name>
        <dbReference type="ChEBI" id="CHEBI:58416"/>
        <label>1</label>
    </ligand>
</feature>
<feature type="binding site" evidence="8">
    <location>
        <position position="223"/>
    </location>
    <ligand>
        <name>chlorophyll a</name>
        <dbReference type="ChEBI" id="CHEBI:58416"/>
        <label>1</label>
    </ligand>
</feature>
<feature type="chain" id="PRO_5030160908" description="Plastid light harvesting protein" evidence="9">
    <location>
        <begin position="18"/>
        <end position="248"/>
    </location>
</feature>
<accession>A0A6V2K209</accession>
<name>A0A6V2K209_9STRA</name>
<evidence type="ECO:0000256" key="7">
    <source>
        <dbReference type="ARBA" id="ARBA00023243"/>
    </source>
</evidence>
<dbReference type="GO" id="GO:0016168">
    <property type="term" value="F:chlorophyll binding"/>
    <property type="evidence" value="ECO:0007669"/>
    <property type="project" value="UniProtKB-KW"/>
</dbReference>
<comment type="function">
    <text evidence="1">The light-harvesting complex (LHC) functions as a light receptor, it captures and delivers excitation energy to photosystems with which it is closely associated. Energy is transferred from the carotenoid and chlorophyll C (or B) to chlorophyll A and the photosynthetic reaction centers where it is used to synthesize ATP and reducing power.</text>
</comment>
<dbReference type="Pfam" id="PF00504">
    <property type="entry name" value="Chloroa_b-bind"/>
    <property type="match status" value="1"/>
</dbReference>
<dbReference type="GO" id="GO:0030076">
    <property type="term" value="C:light-harvesting complex"/>
    <property type="evidence" value="ECO:0007669"/>
    <property type="project" value="UniProtKB-KW"/>
</dbReference>
<dbReference type="InterPro" id="IPR001344">
    <property type="entry name" value="Chloro_AB-bd_pln"/>
</dbReference>
<sequence length="248" mass="26364">MKLAAALLAATVATASAFTAAPVRTMGVATPALFMSEEEAAPAEEAVVEEEETPVEEPAGPAYTCMSREAILAEPNTIEFGGIWDPLGLSKLGSDETIAWFRHSEVKHGRVAMAAFVGWWAVGSGLRFPGELAHGLEFSSIPSKGLEAWDAVPGWGKAQMLLFAGLIEFHDEIFFSKRGEHYLRGGTPGKNMVPGLFDPFNLSSQKSEEALAIGRSREIKNGRLAMLGVAGMYAAATIPGSVPLQPDC</sequence>
<evidence type="ECO:0000313" key="10">
    <source>
        <dbReference type="EMBL" id="CAE4633937.1"/>
    </source>
</evidence>
<evidence type="ECO:0000256" key="3">
    <source>
        <dbReference type="ARBA" id="ARBA00005933"/>
    </source>
</evidence>
<gene>
    <name evidence="10" type="ORF">DBRI00130_LOCUS28958</name>
</gene>
<evidence type="ECO:0008006" key="11">
    <source>
        <dbReference type="Google" id="ProtNLM"/>
    </source>
</evidence>
<organism evidence="10">
    <name type="scientific">Ditylum brightwellii</name>
    <dbReference type="NCBI Taxonomy" id="49249"/>
    <lineage>
        <taxon>Eukaryota</taxon>
        <taxon>Sar</taxon>
        <taxon>Stramenopiles</taxon>
        <taxon>Ochrophyta</taxon>
        <taxon>Bacillariophyta</taxon>
        <taxon>Mediophyceae</taxon>
        <taxon>Lithodesmiophycidae</taxon>
        <taxon>Lithodesmiales</taxon>
        <taxon>Lithodesmiaceae</taxon>
        <taxon>Ditylum</taxon>
    </lineage>
</organism>